<feature type="transmembrane region" description="Helical" evidence="2">
    <location>
        <begin position="116"/>
        <end position="132"/>
    </location>
</feature>
<organism evidence="3 4">
    <name type="scientific">Microbacterium enclense</name>
    <dbReference type="NCBI Taxonomy" id="993073"/>
    <lineage>
        <taxon>Bacteria</taxon>
        <taxon>Bacillati</taxon>
        <taxon>Actinomycetota</taxon>
        <taxon>Actinomycetes</taxon>
        <taxon>Micrococcales</taxon>
        <taxon>Microbacteriaceae</taxon>
        <taxon>Microbacterium</taxon>
    </lineage>
</organism>
<gene>
    <name evidence="3" type="ORF">D8Y23_15685</name>
</gene>
<keyword evidence="2" id="KW-0472">Membrane</keyword>
<keyword evidence="2" id="KW-1133">Transmembrane helix</keyword>
<comment type="caution">
    <text evidence="3">The sequence shown here is derived from an EMBL/GenBank/DDBJ whole genome shotgun (WGS) entry which is preliminary data.</text>
</comment>
<accession>A0A3S3MUX1</accession>
<dbReference type="InterPro" id="IPR018719">
    <property type="entry name" value="DUF2243_membrane"/>
</dbReference>
<name>A0A3S3MUX1_9MICO</name>
<proteinExistence type="predicted"/>
<evidence type="ECO:0000313" key="3">
    <source>
        <dbReference type="EMBL" id="RWR15709.1"/>
    </source>
</evidence>
<dbReference type="AlphaFoldDB" id="A0A3S3MUX1"/>
<keyword evidence="2" id="KW-0812">Transmembrane</keyword>
<protein>
    <submittedName>
        <fullName evidence="3">DUF2243 domain-containing protein</fullName>
    </submittedName>
</protein>
<reference evidence="3 4" key="1">
    <citation type="journal article" date="2018" name="Front. Microbiol.">
        <title>Novel Insights Into Bacterial Dimethylsulfoniopropionate Catabolism in the East China Sea.</title>
        <authorList>
            <person name="Liu J."/>
            <person name="Liu J."/>
            <person name="Zhang S.H."/>
            <person name="Liang J."/>
            <person name="Lin H."/>
            <person name="Song D."/>
            <person name="Yang G.P."/>
            <person name="Todd J.D."/>
            <person name="Zhang X.H."/>
        </authorList>
    </citation>
    <scope>NUCLEOTIDE SEQUENCE [LARGE SCALE GENOMIC DNA]</scope>
    <source>
        <strain evidence="3 4">ZYFD042</strain>
    </source>
</reference>
<dbReference type="OrthoDB" id="5190099at2"/>
<evidence type="ECO:0000313" key="4">
    <source>
        <dbReference type="Proteomes" id="UP000285970"/>
    </source>
</evidence>
<feature type="transmembrane region" description="Helical" evidence="2">
    <location>
        <begin position="157"/>
        <end position="175"/>
    </location>
</feature>
<feature type="region of interest" description="Disordered" evidence="1">
    <location>
        <begin position="1"/>
        <end position="20"/>
    </location>
</feature>
<evidence type="ECO:0000256" key="1">
    <source>
        <dbReference type="SAM" id="MobiDB-lite"/>
    </source>
</evidence>
<evidence type="ECO:0000256" key="2">
    <source>
        <dbReference type="SAM" id="Phobius"/>
    </source>
</evidence>
<dbReference type="EMBL" id="RBZY01000091">
    <property type="protein sequence ID" value="RWR15709.1"/>
    <property type="molecule type" value="Genomic_DNA"/>
</dbReference>
<dbReference type="Pfam" id="PF10002">
    <property type="entry name" value="DUF2243"/>
    <property type="match status" value="1"/>
</dbReference>
<feature type="transmembrane region" description="Helical" evidence="2">
    <location>
        <begin position="45"/>
        <end position="67"/>
    </location>
</feature>
<feature type="transmembrane region" description="Helical" evidence="2">
    <location>
        <begin position="87"/>
        <end position="104"/>
    </location>
</feature>
<sequence>MPVRGSVPERTDSSTGGSWDVAEHTVSASSDIDYRARATFSRRNLGSGILFGVGLIAFVDEAVFHQLLHWHHFYDLGTSEIGLVSDGLFHALSWAATIGGLFLLADLRRRRAFWQMRWWGGVLLGAGVFQLYDGTVQHKWWGIHQIRYVPDLLPYDLTWNITAVAMIIAGAALTVRTRRSRVPVG</sequence>
<dbReference type="Proteomes" id="UP000285970">
    <property type="component" value="Unassembled WGS sequence"/>
</dbReference>